<reference evidence="1" key="1">
    <citation type="submission" date="2021-12" db="EMBL/GenBank/DDBJ databases">
        <authorList>
            <person name="King R."/>
        </authorList>
    </citation>
    <scope>NUCLEOTIDE SEQUENCE</scope>
</reference>
<sequence>MAYFLKTALNTAFRAEEVMQKAVIMGMLPIAKDILMEGLQQKYVTYPFSSYDSYFGYFGFLENEVEDLISRYKYSPKLFSEMSERYRGYFGGEEILYNPYSVIHTLEKKGLVNDYWIATGVTAKALSDVFETRGVIPMIQTQLLLEGIPLHFVFDFELSMAGARYSLDSFWTLVVHHGFLVLDHAESSVKEGKISYGLKVPNEEVKTALRSAVAGYFQRRPLPKYEVFVESVKNRSYARIQECLQSYMNVSGRFFRFDKLQGFEEFFMKLLAGLSRDYKSISTELDGDTLTFKLGESETLDALVFSVNYKSKDEIKESLAKKILIKVCHFVRRKKVPEKMELYSCHGSYFMTLDVQKTDENAT</sequence>
<keyword evidence="2" id="KW-1185">Reference proteome</keyword>
<protein>
    <recommendedName>
        <fullName evidence="3">AAA-ATPase-like domain-containing protein</fullName>
    </recommendedName>
</protein>
<evidence type="ECO:0000313" key="1">
    <source>
        <dbReference type="EMBL" id="CAH0383148.1"/>
    </source>
</evidence>
<dbReference type="PANTHER" id="PTHR34825">
    <property type="entry name" value="CONSERVED PROTEIN, WITH A WEAK D-GALACTARATE DEHYDRATASE/ALTRONATE HYDROLASE DOMAIN"/>
    <property type="match status" value="1"/>
</dbReference>
<dbReference type="EMBL" id="OU963871">
    <property type="protein sequence ID" value="CAH0383148.1"/>
    <property type="molecule type" value="Genomic_DNA"/>
</dbReference>
<dbReference type="PANTHER" id="PTHR34825:SF1">
    <property type="entry name" value="AAA-ATPASE-LIKE DOMAIN-CONTAINING PROTEIN"/>
    <property type="match status" value="1"/>
</dbReference>
<dbReference type="Proteomes" id="UP001152759">
    <property type="component" value="Chromosome 10"/>
</dbReference>
<evidence type="ECO:0008006" key="3">
    <source>
        <dbReference type="Google" id="ProtNLM"/>
    </source>
</evidence>
<name>A0A9P0A4C8_BEMTA</name>
<proteinExistence type="predicted"/>
<evidence type="ECO:0000313" key="2">
    <source>
        <dbReference type="Proteomes" id="UP001152759"/>
    </source>
</evidence>
<organism evidence="1 2">
    <name type="scientific">Bemisia tabaci</name>
    <name type="common">Sweetpotato whitefly</name>
    <name type="synonym">Aleurodes tabaci</name>
    <dbReference type="NCBI Taxonomy" id="7038"/>
    <lineage>
        <taxon>Eukaryota</taxon>
        <taxon>Metazoa</taxon>
        <taxon>Ecdysozoa</taxon>
        <taxon>Arthropoda</taxon>
        <taxon>Hexapoda</taxon>
        <taxon>Insecta</taxon>
        <taxon>Pterygota</taxon>
        <taxon>Neoptera</taxon>
        <taxon>Paraneoptera</taxon>
        <taxon>Hemiptera</taxon>
        <taxon>Sternorrhyncha</taxon>
        <taxon>Aleyrodoidea</taxon>
        <taxon>Aleyrodidae</taxon>
        <taxon>Aleyrodinae</taxon>
        <taxon>Bemisia</taxon>
    </lineage>
</organism>
<gene>
    <name evidence="1" type="ORF">BEMITA_LOCUS2620</name>
</gene>
<accession>A0A9P0A4C8</accession>
<dbReference type="AlphaFoldDB" id="A0A9P0A4C8"/>